<proteinExistence type="predicted"/>
<dbReference type="RefSeq" id="WP_115151656.1">
    <property type="nucleotide sequence ID" value="NZ_UGPP01000001.1"/>
</dbReference>
<feature type="region of interest" description="Disordered" evidence="1">
    <location>
        <begin position="184"/>
        <end position="216"/>
    </location>
</feature>
<reference evidence="2 3" key="1">
    <citation type="submission" date="2018-06" db="EMBL/GenBank/DDBJ databases">
        <authorList>
            <consortium name="Pathogen Informatics"/>
            <person name="Doyle S."/>
        </authorList>
    </citation>
    <scope>NUCLEOTIDE SEQUENCE [LARGE SCALE GENOMIC DNA]</scope>
    <source>
        <strain evidence="2 3">NCTC10571</strain>
    </source>
</reference>
<dbReference type="EMBL" id="UGPP01000001">
    <property type="protein sequence ID" value="STY71298.1"/>
    <property type="molecule type" value="Genomic_DNA"/>
</dbReference>
<accession>A0A378NZ68</accession>
<dbReference type="Proteomes" id="UP000255234">
    <property type="component" value="Unassembled WGS sequence"/>
</dbReference>
<evidence type="ECO:0000313" key="3">
    <source>
        <dbReference type="Proteomes" id="UP000255234"/>
    </source>
</evidence>
<evidence type="ECO:0000256" key="1">
    <source>
        <dbReference type="SAM" id="MobiDB-lite"/>
    </source>
</evidence>
<evidence type="ECO:0000313" key="2">
    <source>
        <dbReference type="EMBL" id="STY71298.1"/>
    </source>
</evidence>
<organism evidence="2 3">
    <name type="scientific">Megamonas hypermegale</name>
    <dbReference type="NCBI Taxonomy" id="158847"/>
    <lineage>
        <taxon>Bacteria</taxon>
        <taxon>Bacillati</taxon>
        <taxon>Bacillota</taxon>
        <taxon>Negativicutes</taxon>
        <taxon>Selenomonadales</taxon>
        <taxon>Selenomonadaceae</taxon>
        <taxon>Megamonas</taxon>
    </lineage>
</organism>
<name>A0A378NZ68_9FIRM</name>
<dbReference type="AlphaFoldDB" id="A0A378NZ68"/>
<sequence>MKIDTVNDENKVDITDLYFEFKTKWRNVFIYRLGEYDFIYRALGRKEYKDIINDKRFNNFEKEDIICDKCLLYPKYFDWDNCDAGVPTELLKNILKNSYLDTIESQTSVLDYYRSEMYDLDNQITAIIAEAFNLDIEIVEQWDVEKTMKYLSRAEWTLHNLRGIPLKDAGVRQDNYENEEIQYNKTQQKESKTKKQTNTPSKKNDSDATIRGGSRKNKLTPDLLRELKAKYPDINWENDDGLRGIKGLQQQEIDLDTPPALRPGFY</sequence>
<protein>
    <submittedName>
        <fullName evidence="2">Uncharacterized protein</fullName>
    </submittedName>
</protein>
<gene>
    <name evidence="2" type="ORF">NCTC10571_01454</name>
</gene>